<proteinExistence type="inferred from homology"/>
<evidence type="ECO:0000256" key="3">
    <source>
        <dbReference type="ARBA" id="ARBA00022723"/>
    </source>
</evidence>
<keyword evidence="4" id="KW-0408">Iron</keyword>
<dbReference type="EMBL" id="LWQU01000141">
    <property type="protein sequence ID" value="OAN50072.1"/>
    <property type="molecule type" value="Genomic_DNA"/>
</dbReference>
<comment type="caution">
    <text evidence="6">The sequence shown here is derived from an EMBL/GenBank/DDBJ whole genome shotgun (WGS) entry which is preliminary data.</text>
</comment>
<protein>
    <recommendedName>
        <fullName evidence="5">Hemerythrin-like domain-containing protein</fullName>
    </recommendedName>
</protein>
<gene>
    <name evidence="6" type="ORF">A6A05_02355</name>
</gene>
<dbReference type="SUPFAM" id="SSF47188">
    <property type="entry name" value="Hemerythrin-like"/>
    <property type="match status" value="1"/>
</dbReference>
<evidence type="ECO:0000256" key="1">
    <source>
        <dbReference type="ARBA" id="ARBA00010587"/>
    </source>
</evidence>
<dbReference type="NCBIfam" id="NF033749">
    <property type="entry name" value="bact_hemeryth"/>
    <property type="match status" value="1"/>
</dbReference>
<dbReference type="InterPro" id="IPR012312">
    <property type="entry name" value="Hemerythrin-like"/>
</dbReference>
<dbReference type="RefSeq" id="WP_068500870.1">
    <property type="nucleotide sequence ID" value="NZ_LWQU01000141.1"/>
</dbReference>
<evidence type="ECO:0000256" key="2">
    <source>
        <dbReference type="ARBA" id="ARBA00022621"/>
    </source>
</evidence>
<reference evidence="6 7" key="1">
    <citation type="submission" date="2016-04" db="EMBL/GenBank/DDBJ databases">
        <title>Draft genome sequence of freshwater magnetotactic bacteria Magnetospirillum marisnigri SP-1 and Magnetospirillum moscoviense BB-1.</title>
        <authorList>
            <person name="Koziaeva V."/>
            <person name="Dziuba M.V."/>
            <person name="Ivanov T.M."/>
            <person name="Kuznetsov B."/>
            <person name="Grouzdev D.S."/>
        </authorList>
    </citation>
    <scope>NUCLEOTIDE SEQUENCE [LARGE SCALE GENOMIC DNA]</scope>
    <source>
        <strain evidence="6 7">BB-1</strain>
    </source>
</reference>
<keyword evidence="2" id="KW-0561">Oxygen transport</keyword>
<evidence type="ECO:0000256" key="4">
    <source>
        <dbReference type="ARBA" id="ARBA00023004"/>
    </source>
</evidence>
<accession>A0A178MMS5</accession>
<dbReference type="InterPro" id="IPR035938">
    <property type="entry name" value="Hemerythrin-like_sf"/>
</dbReference>
<dbReference type="GO" id="GO:0046872">
    <property type="term" value="F:metal ion binding"/>
    <property type="evidence" value="ECO:0007669"/>
    <property type="project" value="UniProtKB-KW"/>
</dbReference>
<dbReference type="Proteomes" id="UP000078543">
    <property type="component" value="Unassembled WGS sequence"/>
</dbReference>
<evidence type="ECO:0000313" key="7">
    <source>
        <dbReference type="Proteomes" id="UP000078543"/>
    </source>
</evidence>
<keyword evidence="2" id="KW-0813">Transport</keyword>
<dbReference type="PROSITE" id="PS00550">
    <property type="entry name" value="HEMERYTHRINS"/>
    <property type="match status" value="1"/>
</dbReference>
<evidence type="ECO:0000259" key="5">
    <source>
        <dbReference type="Pfam" id="PF01814"/>
    </source>
</evidence>
<evidence type="ECO:0000313" key="6">
    <source>
        <dbReference type="EMBL" id="OAN50072.1"/>
    </source>
</evidence>
<sequence length="135" mass="15188">MLAWENGYKIGHDDMDAQHLILFALLNQLDVNINADLADECVQDVLGALSAYIEYHFAHEEALMNAVGYPGLEGHSALHREFVAKVEELRTQVEAGDKQRAALKIRGFVLDWLLGHILEVDNEYSRYIAAKHSKA</sequence>
<dbReference type="GO" id="GO:0005344">
    <property type="term" value="F:oxygen carrier activity"/>
    <property type="evidence" value="ECO:0007669"/>
    <property type="project" value="UniProtKB-KW"/>
</dbReference>
<dbReference type="AlphaFoldDB" id="A0A178MMS5"/>
<dbReference type="InterPro" id="IPR012827">
    <property type="entry name" value="Hemerythrin_metal-bd"/>
</dbReference>
<name>A0A178MMS5_9PROT</name>
<comment type="similarity">
    <text evidence="1">Belongs to the hemerythrin family.</text>
</comment>
<dbReference type="InterPro" id="IPR050669">
    <property type="entry name" value="Hemerythrin"/>
</dbReference>
<keyword evidence="3" id="KW-0479">Metal-binding</keyword>
<keyword evidence="7" id="KW-1185">Reference proteome</keyword>
<dbReference type="CDD" id="cd12107">
    <property type="entry name" value="Hemerythrin"/>
    <property type="match status" value="1"/>
</dbReference>
<dbReference type="PANTHER" id="PTHR37164">
    <property type="entry name" value="BACTERIOHEMERYTHRIN"/>
    <property type="match status" value="1"/>
</dbReference>
<dbReference type="Gene3D" id="1.20.120.50">
    <property type="entry name" value="Hemerythrin-like"/>
    <property type="match status" value="1"/>
</dbReference>
<organism evidence="6 7">
    <name type="scientific">Magnetospirillum moscoviense</name>
    <dbReference type="NCBI Taxonomy" id="1437059"/>
    <lineage>
        <taxon>Bacteria</taxon>
        <taxon>Pseudomonadati</taxon>
        <taxon>Pseudomonadota</taxon>
        <taxon>Alphaproteobacteria</taxon>
        <taxon>Rhodospirillales</taxon>
        <taxon>Rhodospirillaceae</taxon>
        <taxon>Magnetospirillum</taxon>
    </lineage>
</organism>
<dbReference type="Pfam" id="PF01814">
    <property type="entry name" value="Hemerythrin"/>
    <property type="match status" value="1"/>
</dbReference>
<feature type="domain" description="Hemerythrin-like" evidence="5">
    <location>
        <begin position="12"/>
        <end position="125"/>
    </location>
</feature>
<dbReference type="OrthoDB" id="7305302at2"/>
<dbReference type="STRING" id="1437059.A6A05_02355"/>
<dbReference type="PANTHER" id="PTHR37164:SF1">
    <property type="entry name" value="BACTERIOHEMERYTHRIN"/>
    <property type="match status" value="1"/>
</dbReference>
<dbReference type="NCBIfam" id="TIGR02481">
    <property type="entry name" value="hemeryth_dom"/>
    <property type="match status" value="1"/>
</dbReference>
<dbReference type="InterPro" id="IPR016131">
    <property type="entry name" value="Haemerythrin_Fe_BS"/>
</dbReference>